<dbReference type="Pfam" id="PF02838">
    <property type="entry name" value="Glyco_hydro_20b"/>
    <property type="match status" value="1"/>
</dbReference>
<dbReference type="InterPro" id="IPR015882">
    <property type="entry name" value="HEX_bac_N"/>
</dbReference>
<dbReference type="InterPro" id="IPR029018">
    <property type="entry name" value="Hex-like_dom2"/>
</dbReference>
<keyword evidence="4" id="KW-0378">Hydrolase</keyword>
<organism evidence="9 10">
    <name type="scientific">Sphingobacterium suaedae</name>
    <dbReference type="NCBI Taxonomy" id="1686402"/>
    <lineage>
        <taxon>Bacteria</taxon>
        <taxon>Pseudomonadati</taxon>
        <taxon>Bacteroidota</taxon>
        <taxon>Sphingobacteriia</taxon>
        <taxon>Sphingobacteriales</taxon>
        <taxon>Sphingobacteriaceae</taxon>
        <taxon>Sphingobacterium</taxon>
    </lineage>
</organism>
<keyword evidence="5" id="KW-0326">Glycosidase</keyword>
<evidence type="ECO:0000313" key="9">
    <source>
        <dbReference type="EMBL" id="MFD2548756.1"/>
    </source>
</evidence>
<dbReference type="PANTHER" id="PTHR22600:SF57">
    <property type="entry name" value="BETA-N-ACETYLHEXOSAMINIDASE"/>
    <property type="match status" value="1"/>
</dbReference>
<dbReference type="SUPFAM" id="SSF51445">
    <property type="entry name" value="(Trans)glycosidases"/>
    <property type="match status" value="1"/>
</dbReference>
<evidence type="ECO:0000259" key="6">
    <source>
        <dbReference type="Pfam" id="PF00728"/>
    </source>
</evidence>
<dbReference type="Pfam" id="PF00728">
    <property type="entry name" value="Glyco_hydro_20"/>
    <property type="match status" value="1"/>
</dbReference>
<dbReference type="Pfam" id="PF13290">
    <property type="entry name" value="CHB_HEX_C_1"/>
    <property type="match status" value="1"/>
</dbReference>
<protein>
    <recommendedName>
        <fullName evidence="3">beta-N-acetylhexosaminidase</fullName>
        <ecNumber evidence="3">3.2.1.52</ecNumber>
    </recommendedName>
</protein>
<dbReference type="InterPro" id="IPR015883">
    <property type="entry name" value="Glyco_hydro_20_cat"/>
</dbReference>
<proteinExistence type="inferred from homology"/>
<gene>
    <name evidence="9" type="ORF">ACFSR5_13975</name>
</gene>
<comment type="caution">
    <text evidence="9">The sequence shown here is derived from an EMBL/GenBank/DDBJ whole genome shotgun (WGS) entry which is preliminary data.</text>
</comment>
<dbReference type="InterPro" id="IPR025705">
    <property type="entry name" value="Beta_hexosaminidase_sua/sub"/>
</dbReference>
<dbReference type="PRINTS" id="PR00738">
    <property type="entry name" value="GLHYDRLASE20"/>
</dbReference>
<accession>A0ABW5KID9</accession>
<dbReference type="Gene3D" id="3.30.379.10">
    <property type="entry name" value="Chitobiase/beta-hexosaminidase domain 2-like"/>
    <property type="match status" value="1"/>
</dbReference>
<dbReference type="PANTHER" id="PTHR22600">
    <property type="entry name" value="BETA-HEXOSAMINIDASE"/>
    <property type="match status" value="1"/>
</dbReference>
<evidence type="ECO:0000259" key="7">
    <source>
        <dbReference type="Pfam" id="PF02838"/>
    </source>
</evidence>
<evidence type="ECO:0000256" key="3">
    <source>
        <dbReference type="ARBA" id="ARBA00012663"/>
    </source>
</evidence>
<feature type="domain" description="GH29D-like beta-sandwich" evidence="8">
    <location>
        <begin position="760"/>
        <end position="823"/>
    </location>
</feature>
<dbReference type="Gene3D" id="3.20.20.80">
    <property type="entry name" value="Glycosidases"/>
    <property type="match status" value="1"/>
</dbReference>
<dbReference type="RefSeq" id="WP_380904821.1">
    <property type="nucleotide sequence ID" value="NZ_JBHUEG010000004.1"/>
</dbReference>
<evidence type="ECO:0000256" key="5">
    <source>
        <dbReference type="ARBA" id="ARBA00023295"/>
    </source>
</evidence>
<dbReference type="Gene3D" id="2.60.40.290">
    <property type="match status" value="1"/>
</dbReference>
<feature type="domain" description="Beta-hexosaminidase bacterial type N-terminal" evidence="7">
    <location>
        <begin position="182"/>
        <end position="299"/>
    </location>
</feature>
<dbReference type="Gene3D" id="2.60.40.10">
    <property type="entry name" value="Immunoglobulins"/>
    <property type="match status" value="1"/>
</dbReference>
<evidence type="ECO:0000256" key="1">
    <source>
        <dbReference type="ARBA" id="ARBA00001231"/>
    </source>
</evidence>
<dbReference type="InterPro" id="IPR013783">
    <property type="entry name" value="Ig-like_fold"/>
</dbReference>
<dbReference type="SUPFAM" id="SSF81296">
    <property type="entry name" value="E set domains"/>
    <property type="match status" value="1"/>
</dbReference>
<keyword evidence="10" id="KW-1185">Reference proteome</keyword>
<name>A0ABW5KID9_9SPHI</name>
<feature type="domain" description="Glycoside hydrolase family 20 catalytic" evidence="6">
    <location>
        <begin position="303"/>
        <end position="714"/>
    </location>
</feature>
<sequence length="826" mass="93231">MKQLKIMRGIALALLMTGYGVDAIGQSNEVKNLSLTWRASSVYDGKDNLDLDIVLKNTTEVPISLRESDLWFNAIYPILEKETSRYQLSDENGNLFRIRFKEGVKVQPSDSLVVTYTTKYPIVNVSNVPNGFYFQDRNDASEVTPLAISARSILPSGDVNDIYWATLYEKNKNRHTGNNKHVVLPSPKTVKKGIGTLTLSGTYAIAPAFMGEEKNVREILDGLADMPSLTDPKTAQINIREKAGYGPEAYFLKIDGASVTIEASHAAGVFYALQSLRSLRTISTGGQSSAVVPCLEIRDEPRYAYRGFMMDIARNFKDKSIILKYIDLMSRYKLNTFHIHFIDDEGWRIEIPALPELTEIGANRTPLFREDKGIQPSYGSGATSTSRHYLSRQDFIEILKYAKRRHVTIVPEIETPGHARASIKAMEVRYKRFVAKGDKAEAEKYLLHDFEDKSVYSSAQYWNDNVMNVALPSVYTFIGEVLDEFKRMYAEAGVPLTKVSLGGDEVPTGSWEKSPKIKSLMDSLQMGSVYEVWPYYIDKVNRLCQAKGLQLAGWEEMGMVNKGKGMEVNHQLASDNIQLDVWNNLVGGGQEDLAYRLANAGYPTVFISANNNYFDMAWDTNFEEPGLKWASYSDLYQSYTFLPEDFFATIHHSINGARLKKGDFNGKTRLTEKGRAHLLGIKGGLWAETVVSEDRLDYMIFPRFFSLAERAWSPRRSYESESAFDLDAFNKDYSALLNKISEDELPRIHSVVAYRLPAVGVKEENGKLYVNTEYPGFDVYYTTDGSVPTQDSRRYTDPVNIKEGATYQFVVISPDNRRGTVSTIKR</sequence>
<dbReference type="SUPFAM" id="SSF55545">
    <property type="entry name" value="beta-N-acetylhexosaminidase-like domain"/>
    <property type="match status" value="1"/>
</dbReference>
<dbReference type="InterPro" id="IPR017853">
    <property type="entry name" value="GH"/>
</dbReference>
<evidence type="ECO:0000259" key="8">
    <source>
        <dbReference type="Pfam" id="PF13290"/>
    </source>
</evidence>
<dbReference type="InterPro" id="IPR059177">
    <property type="entry name" value="GH29D-like_dom"/>
</dbReference>
<dbReference type="Proteomes" id="UP001597545">
    <property type="component" value="Unassembled WGS sequence"/>
</dbReference>
<evidence type="ECO:0000256" key="2">
    <source>
        <dbReference type="ARBA" id="ARBA00006285"/>
    </source>
</evidence>
<evidence type="ECO:0000313" key="10">
    <source>
        <dbReference type="Proteomes" id="UP001597545"/>
    </source>
</evidence>
<evidence type="ECO:0000256" key="4">
    <source>
        <dbReference type="ARBA" id="ARBA00022801"/>
    </source>
</evidence>
<reference evidence="10" key="1">
    <citation type="journal article" date="2019" name="Int. J. Syst. Evol. Microbiol.">
        <title>The Global Catalogue of Microorganisms (GCM) 10K type strain sequencing project: providing services to taxonomists for standard genome sequencing and annotation.</title>
        <authorList>
            <consortium name="The Broad Institute Genomics Platform"/>
            <consortium name="The Broad Institute Genome Sequencing Center for Infectious Disease"/>
            <person name="Wu L."/>
            <person name="Ma J."/>
        </authorList>
    </citation>
    <scope>NUCLEOTIDE SEQUENCE [LARGE SCALE GENOMIC DNA]</scope>
    <source>
        <strain evidence="10">KCTC 42662</strain>
    </source>
</reference>
<dbReference type="InterPro" id="IPR012291">
    <property type="entry name" value="CBM2_carb-bd_dom_sf"/>
</dbReference>
<comment type="catalytic activity">
    <reaction evidence="1">
        <text>Hydrolysis of terminal non-reducing N-acetyl-D-hexosamine residues in N-acetyl-beta-D-hexosaminides.</text>
        <dbReference type="EC" id="3.2.1.52"/>
    </reaction>
</comment>
<dbReference type="InterPro" id="IPR014756">
    <property type="entry name" value="Ig_E-set"/>
</dbReference>
<dbReference type="EC" id="3.2.1.52" evidence="3"/>
<dbReference type="EMBL" id="JBHULR010000005">
    <property type="protein sequence ID" value="MFD2548756.1"/>
    <property type="molecule type" value="Genomic_DNA"/>
</dbReference>
<comment type="similarity">
    <text evidence="2">Belongs to the glycosyl hydrolase 20 family.</text>
</comment>